<protein>
    <recommendedName>
        <fullName evidence="3">Major capsid protein</fullName>
    </recommendedName>
</protein>
<proteinExistence type="predicted"/>
<keyword evidence="2" id="KW-1185">Reference proteome</keyword>
<dbReference type="AlphaFoldDB" id="A0A939K321"/>
<organism evidence="1 2">
    <name type="scientific">Fibrella aquatilis</name>
    <dbReference type="NCBI Taxonomy" id="2817059"/>
    <lineage>
        <taxon>Bacteria</taxon>
        <taxon>Pseudomonadati</taxon>
        <taxon>Bacteroidota</taxon>
        <taxon>Cytophagia</taxon>
        <taxon>Cytophagales</taxon>
        <taxon>Spirosomataceae</taxon>
        <taxon>Fibrella</taxon>
    </lineage>
</organism>
<accession>A0A939K321</accession>
<dbReference type="EMBL" id="JAFMYU010000024">
    <property type="protein sequence ID" value="MBO0933910.1"/>
    <property type="molecule type" value="Genomic_DNA"/>
</dbReference>
<evidence type="ECO:0008006" key="3">
    <source>
        <dbReference type="Google" id="ProtNLM"/>
    </source>
</evidence>
<evidence type="ECO:0000313" key="2">
    <source>
        <dbReference type="Proteomes" id="UP000664795"/>
    </source>
</evidence>
<name>A0A939K321_9BACT</name>
<gene>
    <name evidence="1" type="ORF">J2I48_23070</name>
</gene>
<evidence type="ECO:0000313" key="1">
    <source>
        <dbReference type="EMBL" id="MBO0933910.1"/>
    </source>
</evidence>
<reference evidence="1 2" key="1">
    <citation type="submission" date="2021-03" db="EMBL/GenBank/DDBJ databases">
        <title>Fibrella sp. HMF5036 genome sequencing and assembly.</title>
        <authorList>
            <person name="Kang H."/>
            <person name="Kim H."/>
            <person name="Bae S."/>
            <person name="Joh K."/>
        </authorList>
    </citation>
    <scope>NUCLEOTIDE SEQUENCE [LARGE SCALE GENOMIC DNA]</scope>
    <source>
        <strain evidence="1 2">HMF5036</strain>
    </source>
</reference>
<dbReference type="RefSeq" id="WP_207337876.1">
    <property type="nucleotide sequence ID" value="NZ_JAFMYU010000024.1"/>
</dbReference>
<dbReference type="Proteomes" id="UP000664795">
    <property type="component" value="Unassembled WGS sequence"/>
</dbReference>
<sequence length="333" mass="37138">MNDSLDLSRLAGTATDFARENRDQIFTNALAPGLNGIAGTPVRPLADFVTPMVTNDEVLLTELQIGSVLQPSNQTGFRPSTNTLQIIPRVAKVKPCKVDLLFTEKKVQALWKTYYGQVKGGTIKKDEFPFEQYLIQAVVVKLKSELRNIAFINGVRNDAGTSAIDAMDGLFLQYQQLVASAGIPARNIATIGAISPLNGVDEFEKLIDVIPTEFYYEDLVCLTPLAYLKAYERNYRKQYGTTPYNAGFQKQTIEGTTIEFMVEPGMLTTGPNAFEAPIITTRGNIAWIYDDESAQNKLVFDYNVRNRDIAYVMDFQLTSKFCLPQQIWSGDKP</sequence>
<comment type="caution">
    <text evidence="1">The sequence shown here is derived from an EMBL/GenBank/DDBJ whole genome shotgun (WGS) entry which is preliminary data.</text>
</comment>